<evidence type="ECO:0000313" key="2">
    <source>
        <dbReference type="EMBL" id="KAJ1354076.1"/>
    </source>
</evidence>
<comment type="caution">
    <text evidence="2">The sequence shown here is derived from an EMBL/GenBank/DDBJ whole genome shotgun (WGS) entry which is preliminary data.</text>
</comment>
<name>A0AAD5MU62_PARTN</name>
<protein>
    <submittedName>
        <fullName evidence="2">Uncharacterized protein</fullName>
    </submittedName>
</protein>
<evidence type="ECO:0000256" key="1">
    <source>
        <dbReference type="SAM" id="MobiDB-lite"/>
    </source>
</evidence>
<sequence>MQDTYVLAPSLAVPSPVPSHHTTLRAPAMYVARTPQMPNHSTWRLGQHGAMEFKCASRVGHKMREAFEGGFFDGAGLGCIEGLMEFESREEYRGIQHQLEERWAPREGSTNSGVSDALMG</sequence>
<organism evidence="2 3">
    <name type="scientific">Parelaphostrongylus tenuis</name>
    <name type="common">Meningeal worm</name>
    <dbReference type="NCBI Taxonomy" id="148309"/>
    <lineage>
        <taxon>Eukaryota</taxon>
        <taxon>Metazoa</taxon>
        <taxon>Ecdysozoa</taxon>
        <taxon>Nematoda</taxon>
        <taxon>Chromadorea</taxon>
        <taxon>Rhabditida</taxon>
        <taxon>Rhabditina</taxon>
        <taxon>Rhabditomorpha</taxon>
        <taxon>Strongyloidea</taxon>
        <taxon>Metastrongylidae</taxon>
        <taxon>Parelaphostrongylus</taxon>
    </lineage>
</organism>
<evidence type="ECO:0000313" key="3">
    <source>
        <dbReference type="Proteomes" id="UP001196413"/>
    </source>
</evidence>
<accession>A0AAD5MU62</accession>
<feature type="region of interest" description="Disordered" evidence="1">
    <location>
        <begin position="98"/>
        <end position="120"/>
    </location>
</feature>
<gene>
    <name evidence="2" type="ORF">KIN20_010888</name>
</gene>
<dbReference type="AlphaFoldDB" id="A0AAD5MU62"/>
<proteinExistence type="predicted"/>
<dbReference type="EMBL" id="JAHQIW010001942">
    <property type="protein sequence ID" value="KAJ1354076.1"/>
    <property type="molecule type" value="Genomic_DNA"/>
</dbReference>
<dbReference type="Proteomes" id="UP001196413">
    <property type="component" value="Unassembled WGS sequence"/>
</dbReference>
<keyword evidence="3" id="KW-1185">Reference proteome</keyword>
<reference evidence="2" key="1">
    <citation type="submission" date="2021-06" db="EMBL/GenBank/DDBJ databases">
        <title>Parelaphostrongylus tenuis whole genome reference sequence.</title>
        <authorList>
            <person name="Garwood T.J."/>
            <person name="Larsen P.A."/>
            <person name="Fountain-Jones N.M."/>
            <person name="Garbe J.R."/>
            <person name="Macchietto M.G."/>
            <person name="Kania S.A."/>
            <person name="Gerhold R.W."/>
            <person name="Richards J.E."/>
            <person name="Wolf T.M."/>
        </authorList>
    </citation>
    <scope>NUCLEOTIDE SEQUENCE</scope>
    <source>
        <strain evidence="2">MNPRO001-30</strain>
        <tissue evidence="2">Meninges</tissue>
    </source>
</reference>